<dbReference type="InterPro" id="IPR017441">
    <property type="entry name" value="Protein_kinase_ATP_BS"/>
</dbReference>
<feature type="region of interest" description="Disordered" evidence="2">
    <location>
        <begin position="1"/>
        <end position="24"/>
    </location>
</feature>
<evidence type="ECO:0000313" key="3">
    <source>
        <dbReference type="EMBL" id="KAG8520160.1"/>
    </source>
</evidence>
<organism evidence="3 4">
    <name type="scientific">Galemys pyrenaicus</name>
    <name type="common">Iberian desman</name>
    <name type="synonym">Pyrenean desman</name>
    <dbReference type="NCBI Taxonomy" id="202257"/>
    <lineage>
        <taxon>Eukaryota</taxon>
        <taxon>Metazoa</taxon>
        <taxon>Chordata</taxon>
        <taxon>Craniata</taxon>
        <taxon>Vertebrata</taxon>
        <taxon>Euteleostomi</taxon>
        <taxon>Mammalia</taxon>
        <taxon>Eutheria</taxon>
        <taxon>Laurasiatheria</taxon>
        <taxon>Eulipotyphla</taxon>
        <taxon>Talpidae</taxon>
        <taxon>Galemys</taxon>
    </lineage>
</organism>
<sequence>MLPSISTIRRFSTGDSGEEMTTLGKGKSGNVYLARLKVNHFIIALKVFLKSLIEKKELEPSAVQGDLNSGPTNTPIS</sequence>
<reference evidence="3" key="1">
    <citation type="journal article" date="2021" name="Evol. Appl.">
        <title>The genome of the Pyrenean desman and the effects of bottlenecks and inbreeding on the genomic landscape of an endangered species.</title>
        <authorList>
            <person name="Escoda L."/>
            <person name="Castresana J."/>
        </authorList>
    </citation>
    <scope>NUCLEOTIDE SEQUENCE</scope>
    <source>
        <strain evidence="3">IBE-C5619</strain>
    </source>
</reference>
<dbReference type="AlphaFoldDB" id="A0A8J6DUB9"/>
<dbReference type="EMBL" id="JAGFMF010011578">
    <property type="protein sequence ID" value="KAG8520160.1"/>
    <property type="molecule type" value="Genomic_DNA"/>
</dbReference>
<gene>
    <name evidence="3" type="ORF">J0S82_019974</name>
</gene>
<dbReference type="Proteomes" id="UP000700334">
    <property type="component" value="Unassembled WGS sequence"/>
</dbReference>
<dbReference type="PROSITE" id="PS00107">
    <property type="entry name" value="PROTEIN_KINASE_ATP"/>
    <property type="match status" value="1"/>
</dbReference>
<protein>
    <submittedName>
        <fullName evidence="3">Aurora kinase C</fullName>
    </submittedName>
</protein>
<keyword evidence="3" id="KW-0418">Kinase</keyword>
<dbReference type="OrthoDB" id="377346at2759"/>
<dbReference type="Gene3D" id="3.30.200.20">
    <property type="entry name" value="Phosphorylase Kinase, domain 1"/>
    <property type="match status" value="1"/>
</dbReference>
<comment type="caution">
    <text evidence="3">The sequence shown here is derived from an EMBL/GenBank/DDBJ whole genome shotgun (WGS) entry which is preliminary data.</text>
</comment>
<proteinExistence type="predicted"/>
<feature type="binding site" evidence="1">
    <location>
        <position position="46"/>
    </location>
    <ligand>
        <name>ATP</name>
        <dbReference type="ChEBI" id="CHEBI:30616"/>
    </ligand>
</feature>
<evidence type="ECO:0000256" key="1">
    <source>
        <dbReference type="PROSITE-ProRule" id="PRU10141"/>
    </source>
</evidence>
<keyword evidence="1" id="KW-0547">Nucleotide-binding</keyword>
<keyword evidence="1" id="KW-0067">ATP-binding</keyword>
<feature type="compositionally biased region" description="Polar residues" evidence="2">
    <location>
        <begin position="1"/>
        <end position="15"/>
    </location>
</feature>
<dbReference type="GO" id="GO:0005524">
    <property type="term" value="F:ATP binding"/>
    <property type="evidence" value="ECO:0007669"/>
    <property type="project" value="UniProtKB-UniRule"/>
</dbReference>
<dbReference type="GO" id="GO:0016301">
    <property type="term" value="F:kinase activity"/>
    <property type="evidence" value="ECO:0007669"/>
    <property type="project" value="UniProtKB-KW"/>
</dbReference>
<evidence type="ECO:0000313" key="4">
    <source>
        <dbReference type="Proteomes" id="UP000700334"/>
    </source>
</evidence>
<dbReference type="InterPro" id="IPR011009">
    <property type="entry name" value="Kinase-like_dom_sf"/>
</dbReference>
<name>A0A8J6DUB9_GALPY</name>
<evidence type="ECO:0000256" key="2">
    <source>
        <dbReference type="SAM" id="MobiDB-lite"/>
    </source>
</evidence>
<accession>A0A8J6DUB9</accession>
<keyword evidence="3" id="KW-0808">Transferase</keyword>
<keyword evidence="4" id="KW-1185">Reference proteome</keyword>
<dbReference type="SUPFAM" id="SSF56112">
    <property type="entry name" value="Protein kinase-like (PK-like)"/>
    <property type="match status" value="1"/>
</dbReference>